<feature type="transmembrane region" description="Helical" evidence="6">
    <location>
        <begin position="248"/>
        <end position="270"/>
    </location>
</feature>
<comment type="caution">
    <text evidence="7">The sequence shown here is derived from an EMBL/GenBank/DDBJ whole genome shotgun (WGS) entry which is preliminary data.</text>
</comment>
<reference evidence="8" key="1">
    <citation type="journal article" date="2019" name="Int. J. Syst. Evol. Microbiol.">
        <title>The Global Catalogue of Microorganisms (GCM) 10K type strain sequencing project: providing services to taxonomists for standard genome sequencing and annotation.</title>
        <authorList>
            <consortium name="The Broad Institute Genomics Platform"/>
            <consortium name="The Broad Institute Genome Sequencing Center for Infectious Disease"/>
            <person name="Wu L."/>
            <person name="Ma J."/>
        </authorList>
    </citation>
    <scope>NUCLEOTIDE SEQUENCE [LARGE SCALE GENOMIC DNA]</scope>
    <source>
        <strain evidence="8">JCM 17939</strain>
    </source>
</reference>
<feature type="transmembrane region" description="Helical" evidence="6">
    <location>
        <begin position="160"/>
        <end position="187"/>
    </location>
</feature>
<dbReference type="Gene3D" id="1.20.1250.20">
    <property type="entry name" value="MFS general substrate transporter like domains"/>
    <property type="match status" value="1"/>
</dbReference>
<keyword evidence="3 6" id="KW-0812">Transmembrane</keyword>
<proteinExistence type="predicted"/>
<name>A0ABP8U1T6_9ACTN</name>
<keyword evidence="5 6" id="KW-0472">Membrane</keyword>
<dbReference type="PANTHER" id="PTHR23513">
    <property type="entry name" value="INTEGRAL MEMBRANE EFFLUX PROTEIN-RELATED"/>
    <property type="match status" value="1"/>
</dbReference>
<feature type="transmembrane region" description="Helical" evidence="6">
    <location>
        <begin position="338"/>
        <end position="362"/>
    </location>
</feature>
<evidence type="ECO:0000256" key="1">
    <source>
        <dbReference type="ARBA" id="ARBA00004651"/>
    </source>
</evidence>
<feature type="transmembrane region" description="Helical" evidence="6">
    <location>
        <begin position="220"/>
        <end position="242"/>
    </location>
</feature>
<dbReference type="CDD" id="cd06173">
    <property type="entry name" value="MFS_MefA_like"/>
    <property type="match status" value="1"/>
</dbReference>
<dbReference type="EMBL" id="BAABHK010000001">
    <property type="protein sequence ID" value="GAA4621851.1"/>
    <property type="molecule type" value="Genomic_DNA"/>
</dbReference>
<dbReference type="SUPFAM" id="SSF103473">
    <property type="entry name" value="MFS general substrate transporter"/>
    <property type="match status" value="1"/>
</dbReference>
<feature type="transmembrane region" description="Helical" evidence="6">
    <location>
        <begin position="48"/>
        <end position="67"/>
    </location>
</feature>
<dbReference type="InterPro" id="IPR036259">
    <property type="entry name" value="MFS_trans_sf"/>
</dbReference>
<dbReference type="RefSeq" id="WP_345429575.1">
    <property type="nucleotide sequence ID" value="NZ_BAABHK010000001.1"/>
</dbReference>
<organism evidence="7 8">
    <name type="scientific">Actinoallomurus vinaceus</name>
    <dbReference type="NCBI Taxonomy" id="1080074"/>
    <lineage>
        <taxon>Bacteria</taxon>
        <taxon>Bacillati</taxon>
        <taxon>Actinomycetota</taxon>
        <taxon>Actinomycetes</taxon>
        <taxon>Streptosporangiales</taxon>
        <taxon>Thermomonosporaceae</taxon>
        <taxon>Actinoallomurus</taxon>
    </lineage>
</organism>
<sequence>MFTPLADRRFRLLWTGQTLSGLGDAVTPVALALAVIQATGSATDLGAVLAAAAVPRLLLVLVGGVWADRLPRHVVMLAADVVNLLVQLTIGLELLGGVIRLGHLIALSALSGAASAFFMPAADGLIPATVDESRLQQANALTQFSRQAGQVLGPMIATTLVITAGAGWAFLLDAATFAVSVGTLALLRVRHEGTPREGFWTELAGGWTEMRRHRWYWTNLIVHAVWNLASACYLTLGPLVAVRSLGGQVAWGVITQGGALGAVAGAVIALRVRPRRPFTACNLLLAVFGLPLALLAARAPAPLVAVAAGLAFGGLTFMNSLWLTAVQQYIPARALSRVMAYDWLTSLGLTPVGLAVAGPLGAAVGPSAALAGTAVLVVTACVLVLAVPDVRRLTLALPAPVVEEPLPTT</sequence>
<dbReference type="Pfam" id="PF07690">
    <property type="entry name" value="MFS_1"/>
    <property type="match status" value="1"/>
</dbReference>
<feature type="transmembrane region" description="Helical" evidence="6">
    <location>
        <begin position="104"/>
        <end position="122"/>
    </location>
</feature>
<dbReference type="InterPro" id="IPR011701">
    <property type="entry name" value="MFS"/>
</dbReference>
<keyword evidence="4 6" id="KW-1133">Transmembrane helix</keyword>
<gene>
    <name evidence="7" type="ORF">GCM10023196_011820</name>
</gene>
<evidence type="ECO:0000256" key="6">
    <source>
        <dbReference type="SAM" id="Phobius"/>
    </source>
</evidence>
<keyword evidence="2" id="KW-1003">Cell membrane</keyword>
<comment type="subcellular location">
    <subcellularLocation>
        <location evidence="1">Cell membrane</location>
        <topology evidence="1">Multi-pass membrane protein</topology>
    </subcellularLocation>
</comment>
<accession>A0ABP8U1T6</accession>
<keyword evidence="8" id="KW-1185">Reference proteome</keyword>
<dbReference type="Proteomes" id="UP001501442">
    <property type="component" value="Unassembled WGS sequence"/>
</dbReference>
<evidence type="ECO:0000256" key="3">
    <source>
        <dbReference type="ARBA" id="ARBA00022692"/>
    </source>
</evidence>
<feature type="transmembrane region" description="Helical" evidence="6">
    <location>
        <begin position="73"/>
        <end position="92"/>
    </location>
</feature>
<dbReference type="PANTHER" id="PTHR23513:SF11">
    <property type="entry name" value="STAPHYLOFERRIN A TRANSPORTER"/>
    <property type="match status" value="1"/>
</dbReference>
<feature type="transmembrane region" description="Helical" evidence="6">
    <location>
        <begin position="277"/>
        <end position="297"/>
    </location>
</feature>
<evidence type="ECO:0000313" key="7">
    <source>
        <dbReference type="EMBL" id="GAA4621851.1"/>
    </source>
</evidence>
<evidence type="ECO:0000313" key="8">
    <source>
        <dbReference type="Proteomes" id="UP001501442"/>
    </source>
</evidence>
<protein>
    <submittedName>
        <fullName evidence="7">MFS transporter</fullName>
    </submittedName>
</protein>
<evidence type="ECO:0000256" key="5">
    <source>
        <dbReference type="ARBA" id="ARBA00023136"/>
    </source>
</evidence>
<feature type="transmembrane region" description="Helical" evidence="6">
    <location>
        <begin position="368"/>
        <end position="387"/>
    </location>
</feature>
<evidence type="ECO:0000256" key="4">
    <source>
        <dbReference type="ARBA" id="ARBA00022989"/>
    </source>
</evidence>
<feature type="transmembrane region" description="Helical" evidence="6">
    <location>
        <begin position="303"/>
        <end position="326"/>
    </location>
</feature>
<evidence type="ECO:0000256" key="2">
    <source>
        <dbReference type="ARBA" id="ARBA00022475"/>
    </source>
</evidence>